<dbReference type="EMBL" id="SGXE01000001">
    <property type="protein sequence ID" value="RZS99840.1"/>
    <property type="molecule type" value="Genomic_DNA"/>
</dbReference>
<keyword evidence="3" id="KW-1185">Reference proteome</keyword>
<dbReference type="Gene3D" id="3.10.450.50">
    <property type="match status" value="1"/>
</dbReference>
<dbReference type="RefSeq" id="WP_130285653.1">
    <property type="nucleotide sequence ID" value="NZ_SGXE01000001.1"/>
</dbReference>
<feature type="domain" description="DUF4440" evidence="1">
    <location>
        <begin position="7"/>
        <end position="109"/>
    </location>
</feature>
<evidence type="ECO:0000313" key="2">
    <source>
        <dbReference type="EMBL" id="RZS99840.1"/>
    </source>
</evidence>
<comment type="caution">
    <text evidence="2">The sequence shown here is derived from an EMBL/GenBank/DDBJ whole genome shotgun (WGS) entry which is preliminary data.</text>
</comment>
<reference evidence="2 3" key="1">
    <citation type="submission" date="2019-02" db="EMBL/GenBank/DDBJ databases">
        <title>Genomic Encyclopedia of Type Strains, Phase IV (KMG-IV): sequencing the most valuable type-strain genomes for metagenomic binning, comparative biology and taxonomic classification.</title>
        <authorList>
            <person name="Goeker M."/>
        </authorList>
    </citation>
    <scope>NUCLEOTIDE SEQUENCE [LARGE SCALE GENOMIC DNA]</scope>
    <source>
        <strain evidence="2 3">DSM 17196</strain>
    </source>
</reference>
<accession>A0A4Q7PJ30</accession>
<organism evidence="2 3">
    <name type="scientific">Aquimarina brevivitae</name>
    <dbReference type="NCBI Taxonomy" id="323412"/>
    <lineage>
        <taxon>Bacteria</taxon>
        <taxon>Pseudomonadati</taxon>
        <taxon>Bacteroidota</taxon>
        <taxon>Flavobacteriia</taxon>
        <taxon>Flavobacteriales</taxon>
        <taxon>Flavobacteriaceae</taxon>
        <taxon>Aquimarina</taxon>
    </lineage>
</organism>
<dbReference type="Proteomes" id="UP000292262">
    <property type="component" value="Unassembled WGS sequence"/>
</dbReference>
<dbReference type="SUPFAM" id="SSF54427">
    <property type="entry name" value="NTF2-like"/>
    <property type="match status" value="1"/>
</dbReference>
<protein>
    <submittedName>
        <fullName evidence="2">Uncharacterized protein DUF4440</fullName>
    </submittedName>
</protein>
<dbReference type="InterPro" id="IPR027843">
    <property type="entry name" value="DUF4440"/>
</dbReference>
<dbReference type="OrthoDB" id="1357763at2"/>
<gene>
    <name evidence="2" type="ORF">EV197_1068</name>
</gene>
<name>A0A4Q7PJ30_9FLAO</name>
<evidence type="ECO:0000259" key="1">
    <source>
        <dbReference type="Pfam" id="PF14534"/>
    </source>
</evidence>
<dbReference type="InterPro" id="IPR032710">
    <property type="entry name" value="NTF2-like_dom_sf"/>
</dbReference>
<dbReference type="Pfam" id="PF14534">
    <property type="entry name" value="DUF4440"/>
    <property type="match status" value="1"/>
</dbReference>
<evidence type="ECO:0000313" key="3">
    <source>
        <dbReference type="Proteomes" id="UP000292262"/>
    </source>
</evidence>
<dbReference type="AlphaFoldDB" id="A0A4Q7PJ30"/>
<sequence>MNAIEIIEQLNKDWFQNYGDTDTKKFASYLHEDFIYTGKQGVFKKKEYIKDVVSGRIKRKLSAKECIEITDFGYTALCVGETELINPTYTTKSNHNFTLVWHRVEDEWKAVAYYES</sequence>
<proteinExistence type="predicted"/>